<keyword evidence="3" id="KW-0963">Cytoplasm</keyword>
<dbReference type="AlphaFoldDB" id="A0A6J8A4S4"/>
<dbReference type="InterPro" id="IPR019821">
    <property type="entry name" value="Kinesin_motor_CS"/>
</dbReference>
<keyword evidence="7 15" id="KW-0175">Coiled coil</keyword>
<dbReference type="OrthoDB" id="3176171at2759"/>
<dbReference type="InterPro" id="IPR027417">
    <property type="entry name" value="P-loop_NTPase"/>
</dbReference>
<dbReference type="FunFam" id="3.40.850.10:FF:000037">
    <property type="entry name" value="kinesin-like protein KIF19"/>
    <property type="match status" value="1"/>
</dbReference>
<dbReference type="Pfam" id="PF00225">
    <property type="entry name" value="Kinesin"/>
    <property type="match status" value="1"/>
</dbReference>
<evidence type="ECO:0000256" key="12">
    <source>
        <dbReference type="ARBA" id="ARBA00055376"/>
    </source>
</evidence>
<dbReference type="GO" id="GO:0005929">
    <property type="term" value="C:cilium"/>
    <property type="evidence" value="ECO:0007669"/>
    <property type="project" value="UniProtKB-SubCell"/>
</dbReference>
<evidence type="ECO:0000259" key="17">
    <source>
        <dbReference type="PROSITE" id="PS50067"/>
    </source>
</evidence>
<dbReference type="PANTHER" id="PTHR47968:SF13">
    <property type="entry name" value="KINESIN-LIKE PROTEIN KIF19 ISOFORM X1"/>
    <property type="match status" value="1"/>
</dbReference>
<evidence type="ECO:0000256" key="15">
    <source>
        <dbReference type="SAM" id="Coils"/>
    </source>
</evidence>
<dbReference type="GO" id="GO:0003777">
    <property type="term" value="F:microtubule motor activity"/>
    <property type="evidence" value="ECO:0007669"/>
    <property type="project" value="InterPro"/>
</dbReference>
<comment type="subcellular location">
    <subcellularLocation>
        <location evidence="1">Cell projection</location>
        <location evidence="1">Cilium</location>
    </subcellularLocation>
    <subcellularLocation>
        <location evidence="2">Cytoplasm</location>
        <location evidence="2">Cytoskeleton</location>
    </subcellularLocation>
</comment>
<evidence type="ECO:0000256" key="10">
    <source>
        <dbReference type="ARBA" id="ARBA00023212"/>
    </source>
</evidence>
<proteinExistence type="inferred from homology"/>
<evidence type="ECO:0000256" key="14">
    <source>
        <dbReference type="RuleBase" id="RU000394"/>
    </source>
</evidence>
<keyword evidence="10" id="KW-0206">Cytoskeleton</keyword>
<name>A0A6J8A4S4_MYTCO</name>
<feature type="coiled-coil region" evidence="15">
    <location>
        <begin position="369"/>
        <end position="430"/>
    </location>
</feature>
<evidence type="ECO:0000256" key="13">
    <source>
        <dbReference type="PROSITE-ProRule" id="PRU00283"/>
    </source>
</evidence>
<dbReference type="EMBL" id="CACVKT020000558">
    <property type="protein sequence ID" value="CAC5360313.1"/>
    <property type="molecule type" value="Genomic_DNA"/>
</dbReference>
<dbReference type="GO" id="GO:0005524">
    <property type="term" value="F:ATP binding"/>
    <property type="evidence" value="ECO:0007669"/>
    <property type="project" value="UniProtKB-UniRule"/>
</dbReference>
<organism evidence="18 19">
    <name type="scientific">Mytilus coruscus</name>
    <name type="common">Sea mussel</name>
    <dbReference type="NCBI Taxonomy" id="42192"/>
    <lineage>
        <taxon>Eukaryota</taxon>
        <taxon>Metazoa</taxon>
        <taxon>Spiralia</taxon>
        <taxon>Lophotrochozoa</taxon>
        <taxon>Mollusca</taxon>
        <taxon>Bivalvia</taxon>
        <taxon>Autobranchia</taxon>
        <taxon>Pteriomorphia</taxon>
        <taxon>Mytilida</taxon>
        <taxon>Mytiloidea</taxon>
        <taxon>Mytilidae</taxon>
        <taxon>Mytilinae</taxon>
        <taxon>Mytilus</taxon>
    </lineage>
</organism>
<dbReference type="Gene3D" id="3.40.850.10">
    <property type="entry name" value="Kinesin motor domain"/>
    <property type="match status" value="1"/>
</dbReference>
<dbReference type="InterPro" id="IPR001752">
    <property type="entry name" value="Kinesin_motor_dom"/>
</dbReference>
<evidence type="ECO:0000256" key="9">
    <source>
        <dbReference type="ARBA" id="ARBA00023175"/>
    </source>
</evidence>
<evidence type="ECO:0000256" key="7">
    <source>
        <dbReference type="ARBA" id="ARBA00023054"/>
    </source>
</evidence>
<keyword evidence="5 13" id="KW-0547">Nucleotide-binding</keyword>
<feature type="region of interest" description="Disordered" evidence="16">
    <location>
        <begin position="812"/>
        <end position="947"/>
    </location>
</feature>
<reference evidence="18 19" key="1">
    <citation type="submission" date="2020-06" db="EMBL/GenBank/DDBJ databases">
        <authorList>
            <person name="Li R."/>
            <person name="Bekaert M."/>
        </authorList>
    </citation>
    <scope>NUCLEOTIDE SEQUENCE [LARGE SCALE GENOMIC DNA]</scope>
    <source>
        <strain evidence="19">wild</strain>
    </source>
</reference>
<dbReference type="Proteomes" id="UP000507470">
    <property type="component" value="Unassembled WGS sequence"/>
</dbReference>
<keyword evidence="4 14" id="KW-0493">Microtubule</keyword>
<dbReference type="GO" id="GO:0007018">
    <property type="term" value="P:microtubule-based movement"/>
    <property type="evidence" value="ECO:0007669"/>
    <property type="project" value="InterPro"/>
</dbReference>
<evidence type="ECO:0000256" key="1">
    <source>
        <dbReference type="ARBA" id="ARBA00004138"/>
    </source>
</evidence>
<evidence type="ECO:0000256" key="4">
    <source>
        <dbReference type="ARBA" id="ARBA00022701"/>
    </source>
</evidence>
<dbReference type="PROSITE" id="PS00411">
    <property type="entry name" value="KINESIN_MOTOR_1"/>
    <property type="match status" value="1"/>
</dbReference>
<feature type="binding site" evidence="13">
    <location>
        <begin position="112"/>
        <end position="119"/>
    </location>
    <ligand>
        <name>ATP</name>
        <dbReference type="ChEBI" id="CHEBI:30616"/>
    </ligand>
</feature>
<dbReference type="CDD" id="cd01370">
    <property type="entry name" value="KISc_KIP3_like"/>
    <property type="match status" value="1"/>
</dbReference>
<sequence length="947" mass="107367">MAVPANDTKTTTKGGGEQNLTVALRIRPLNEDENYNGAKSIAHKVQAKMVVLMDPMEDHDDVLRANRSREKQFVFDCTFDSNALQDEVYKNTTRSLLPNIINGYNATVFAYGATGAGKTYTMLGTDDEPGIMARGLNDLFVEMDRTKEEMKYKVSMSYLEIYNEMIRDLLNPSSGILDLREDAKGGVQVAGLSEVTTRSTNEVMDMLFQGNKERTQEPTAANKTSSRSHAVLQVIVKQQNRVRNTVQEVRVGKLFMVDLAGSERAASTHNRGKRMVEGAHINRSLLALGNCINALSDKNGHKYINYRDSKLTRLLKDALGGNCKTVMIAHISPASSQFEESRNTLVYADRAKHIKTKVRRNVTDVSYHIAQYTNIIQELREEIQRLRVKLNDKTTSVSLHGGSSIQAVQAQVLEAKRNLDKEELNKLKEQLLISFKDQMELRKSLMELNNATMEISLETNRNQMIITEWQAERAKSSLRKEGGDYAGQMSKSMELAGIGSDEIVEPEEVKIARDEIKVLHDEKYRTEKIRSTVYKELEQAKSKTRKLEETVPQRISDEDQTEIVMLMCKVHELEIENTEGQSACLIRDFQIKKKDMVIVRFRQHRTLCDEIIRKQKILLEENNIPLTRDLEELMELYKLEKEDRMLFSEETMLNLTPEYRSKVPSVASTRLYGDGETDHMSTLTEEEDQRRGKKSAKSDDKLFSQSAQARRIKEGTLSGIWRNNSNMSGPEDPSLSPTPRITPGEKTDRTVIATGTRNIAALAAKKRTIIEQKYGDTKSLYRPNSEKDLTNDGYLSQNMLAKHNKKYTETTLPMIKDPSDDNLSHGTKNSSFSDSTLPPIRQGQKNSLQREADLKKNRRTRGNELGYSQQFGRSRRLSEKSNVNTARTGDRDLLSPVGYRNKTKRQGYRDSSNASTPKRKSKSKKNVPTIPAYRQGDITITGFAVPR</sequence>
<dbReference type="InterPro" id="IPR036961">
    <property type="entry name" value="Kinesin_motor_dom_sf"/>
</dbReference>
<evidence type="ECO:0000256" key="6">
    <source>
        <dbReference type="ARBA" id="ARBA00022840"/>
    </source>
</evidence>
<dbReference type="PRINTS" id="PR00380">
    <property type="entry name" value="KINESINHEAVY"/>
</dbReference>
<dbReference type="GO" id="GO:0008017">
    <property type="term" value="F:microtubule binding"/>
    <property type="evidence" value="ECO:0007669"/>
    <property type="project" value="InterPro"/>
</dbReference>
<feature type="compositionally biased region" description="Polar residues" evidence="16">
    <location>
        <begin position="824"/>
        <end position="836"/>
    </location>
</feature>
<keyword evidence="19" id="KW-1185">Reference proteome</keyword>
<evidence type="ECO:0000313" key="19">
    <source>
        <dbReference type="Proteomes" id="UP000507470"/>
    </source>
</evidence>
<keyword evidence="9 13" id="KW-0505">Motor protein</keyword>
<evidence type="ECO:0000256" key="16">
    <source>
        <dbReference type="SAM" id="MobiDB-lite"/>
    </source>
</evidence>
<dbReference type="InterPro" id="IPR027640">
    <property type="entry name" value="Kinesin-like_fam"/>
</dbReference>
<protein>
    <recommendedName>
        <fullName evidence="14">Kinesin-like protein</fullName>
    </recommendedName>
</protein>
<dbReference type="GO" id="GO:0005874">
    <property type="term" value="C:microtubule"/>
    <property type="evidence" value="ECO:0007669"/>
    <property type="project" value="UniProtKB-KW"/>
</dbReference>
<keyword evidence="6 13" id="KW-0067">ATP-binding</keyword>
<evidence type="ECO:0000256" key="3">
    <source>
        <dbReference type="ARBA" id="ARBA00022490"/>
    </source>
</evidence>
<evidence type="ECO:0000256" key="2">
    <source>
        <dbReference type="ARBA" id="ARBA00004245"/>
    </source>
</evidence>
<comment type="similarity">
    <text evidence="13 14">Belongs to the TRAFAC class myosin-kinesin ATPase superfamily. Kinesin family.</text>
</comment>
<dbReference type="SMART" id="SM00129">
    <property type="entry name" value="KISc"/>
    <property type="match status" value="1"/>
</dbReference>
<keyword evidence="11" id="KW-0966">Cell projection</keyword>
<dbReference type="PANTHER" id="PTHR47968">
    <property type="entry name" value="CENTROMERE PROTEIN E"/>
    <property type="match status" value="1"/>
</dbReference>
<evidence type="ECO:0000256" key="11">
    <source>
        <dbReference type="ARBA" id="ARBA00023273"/>
    </source>
</evidence>
<evidence type="ECO:0000256" key="8">
    <source>
        <dbReference type="ARBA" id="ARBA00023069"/>
    </source>
</evidence>
<accession>A0A6J8A4S4</accession>
<feature type="region of interest" description="Disordered" evidence="16">
    <location>
        <begin position="670"/>
        <end position="750"/>
    </location>
</feature>
<gene>
    <name evidence="18" type="ORF">MCOR_2840</name>
</gene>
<comment type="function">
    <text evidence="12">Plus end-directed microtubule-dependent motor protein that regulates the length of motile cilia by mediating depolymerization of microtubules at ciliary tips.</text>
</comment>
<keyword evidence="8" id="KW-0969">Cilium</keyword>
<evidence type="ECO:0000313" key="18">
    <source>
        <dbReference type="EMBL" id="CAC5360313.1"/>
    </source>
</evidence>
<evidence type="ECO:0000256" key="5">
    <source>
        <dbReference type="ARBA" id="ARBA00022741"/>
    </source>
</evidence>
<feature type="domain" description="Kinesin motor" evidence="17">
    <location>
        <begin position="19"/>
        <end position="354"/>
    </location>
</feature>
<dbReference type="PROSITE" id="PS50067">
    <property type="entry name" value="KINESIN_MOTOR_2"/>
    <property type="match status" value="1"/>
</dbReference>
<dbReference type="SUPFAM" id="SSF52540">
    <property type="entry name" value="P-loop containing nucleoside triphosphate hydrolases"/>
    <property type="match status" value="1"/>
</dbReference>